<protein>
    <submittedName>
        <fullName evidence="1">Uncharacterized protein</fullName>
    </submittedName>
</protein>
<dbReference type="Proteomes" id="UP000297595">
    <property type="component" value="Unassembled WGS sequence"/>
</dbReference>
<evidence type="ECO:0000313" key="2">
    <source>
        <dbReference type="Proteomes" id="UP000297595"/>
    </source>
</evidence>
<accession>A0A8H2E440</accession>
<proteinExistence type="predicted"/>
<reference evidence="1 2" key="1">
    <citation type="submission" date="2019-03" db="EMBL/GenBank/DDBJ databases">
        <title>Nematode-trapping fungi genome.</title>
        <authorList>
            <person name="Vidal-Diez De Ulzurrun G."/>
        </authorList>
    </citation>
    <scope>NUCLEOTIDE SEQUENCE [LARGE SCALE GENOMIC DNA]</scope>
    <source>
        <strain evidence="1 2">TWF154</strain>
    </source>
</reference>
<dbReference type="EMBL" id="SOZJ01000003">
    <property type="protein sequence ID" value="TGJ70116.1"/>
    <property type="molecule type" value="Genomic_DNA"/>
</dbReference>
<organism evidence="1 2">
    <name type="scientific">Orbilia oligospora</name>
    <name type="common">Nematode-trapping fungus</name>
    <name type="synonym">Arthrobotrys oligospora</name>
    <dbReference type="NCBI Taxonomy" id="2813651"/>
    <lineage>
        <taxon>Eukaryota</taxon>
        <taxon>Fungi</taxon>
        <taxon>Dikarya</taxon>
        <taxon>Ascomycota</taxon>
        <taxon>Pezizomycotina</taxon>
        <taxon>Orbiliomycetes</taxon>
        <taxon>Orbiliales</taxon>
        <taxon>Orbiliaceae</taxon>
        <taxon>Orbilia</taxon>
    </lineage>
</organism>
<comment type="caution">
    <text evidence="1">The sequence shown here is derived from an EMBL/GenBank/DDBJ whole genome shotgun (WGS) entry which is preliminary data.</text>
</comment>
<sequence>MPTLQRFAKSGCFQSLSIEVIHLETTIFGNDENRVLLVFTGPTTNDSTPFVLQDLTIPANTNWEIRSLIGVYAALAGAIIAEGMDITINITDLSLIHKINEILTSNRRYIPSHEISDANFCFQKLYILLKILMEHGIQVKAEFRDMNAAETVNVYNKFASIFFDSYFERT</sequence>
<name>A0A8H2E440_ORBOL</name>
<evidence type="ECO:0000313" key="1">
    <source>
        <dbReference type="EMBL" id="TGJ70116.1"/>
    </source>
</evidence>
<gene>
    <name evidence="1" type="ORF">EYR41_006101</name>
</gene>
<dbReference type="AlphaFoldDB" id="A0A8H2E440"/>